<feature type="transmembrane region" description="Helical" evidence="5">
    <location>
        <begin position="158"/>
        <end position="179"/>
    </location>
</feature>
<dbReference type="SMART" id="SM00267">
    <property type="entry name" value="GGDEF"/>
    <property type="match status" value="1"/>
</dbReference>
<feature type="transmembrane region" description="Helical" evidence="5">
    <location>
        <begin position="65"/>
        <end position="84"/>
    </location>
</feature>
<dbReference type="PANTHER" id="PTHR45138:SF9">
    <property type="entry name" value="DIGUANYLATE CYCLASE DGCM-RELATED"/>
    <property type="match status" value="1"/>
</dbReference>
<accession>A0A4R0YYE5</accession>
<feature type="transmembrane region" description="Helical" evidence="5">
    <location>
        <begin position="40"/>
        <end position="59"/>
    </location>
</feature>
<dbReference type="GO" id="GO:1902201">
    <property type="term" value="P:negative regulation of bacterial-type flagellum-dependent cell motility"/>
    <property type="evidence" value="ECO:0007669"/>
    <property type="project" value="TreeGrafter"/>
</dbReference>
<organism evidence="7 8">
    <name type="scientific">Dyella soli</name>
    <dbReference type="NCBI Taxonomy" id="522319"/>
    <lineage>
        <taxon>Bacteria</taxon>
        <taxon>Pseudomonadati</taxon>
        <taxon>Pseudomonadota</taxon>
        <taxon>Gammaproteobacteria</taxon>
        <taxon>Lysobacterales</taxon>
        <taxon>Rhodanobacteraceae</taxon>
        <taxon>Dyella</taxon>
    </lineage>
</organism>
<gene>
    <name evidence="7" type="ORF">EZM97_10500</name>
</gene>
<dbReference type="InterPro" id="IPR029787">
    <property type="entry name" value="Nucleotide_cyclase"/>
</dbReference>
<keyword evidence="5" id="KW-1133">Transmembrane helix</keyword>
<dbReference type="PANTHER" id="PTHR45138">
    <property type="entry name" value="REGULATORY COMPONENTS OF SENSORY TRANSDUCTION SYSTEM"/>
    <property type="match status" value="1"/>
</dbReference>
<dbReference type="EMBL" id="SJTG01000001">
    <property type="protein sequence ID" value="TCI13661.1"/>
    <property type="molecule type" value="Genomic_DNA"/>
</dbReference>
<dbReference type="InterPro" id="IPR050469">
    <property type="entry name" value="Diguanylate_Cyclase"/>
</dbReference>
<sequence length="542" mass="58412">MGYLSRRRRGGRHALKTDSSDSIVAIAVPIGSQGAHPVRLLLLATALFVVQALLAGLGVDAHAPAPSWLFMSVQAVTVAAVLVYRRNEPKPFTPIWLWLTAATGMQLIWAGTNVLATYVGDAGDVIGRIAVVFSGLYMLPCMYIIASSFDRREPRVVTLVDLALSALVAALLVSLIFNLMPGGPHASPTSILVIIQHADAIDFSLAAMATLRMFGTRSLHKRFFYFATATFLWINAAAAWAYNRLELSGLPPWTGPMISVAYVALIVVLARPVPLWLSRYRPGRRTVQTINAFAPVVLALGTLLLAVSVSRFDFGLGMLGAAASVVLYAMRVAFIQSRSQDMQRAAQLRNQNLQQQLGRDPLTGIANRAMLEPRLRDTLREGAPRGTSCSLLMIDIDLFKQFNDSRGHLAGDECLCRVAHVLAAQPLPRDSLVARYGGEEFAVVLPATDATAARAIAEHLIDAMERLCIPHPQSPTGYLTISIGLATARCHPSTDPMELIEGADQALYRAKREGRNRCVAAGNGAEATGPSGRPSSLPANHA</sequence>
<comment type="cofactor">
    <cofactor evidence="1">
        <name>Mg(2+)</name>
        <dbReference type="ChEBI" id="CHEBI:18420"/>
    </cofactor>
</comment>
<feature type="domain" description="GGDEF" evidence="6">
    <location>
        <begin position="387"/>
        <end position="523"/>
    </location>
</feature>
<dbReference type="PROSITE" id="PS50887">
    <property type="entry name" value="GGDEF"/>
    <property type="match status" value="1"/>
</dbReference>
<evidence type="ECO:0000313" key="7">
    <source>
        <dbReference type="EMBL" id="TCI13661.1"/>
    </source>
</evidence>
<comment type="catalytic activity">
    <reaction evidence="3">
        <text>2 GTP = 3',3'-c-di-GMP + 2 diphosphate</text>
        <dbReference type="Rhea" id="RHEA:24898"/>
        <dbReference type="ChEBI" id="CHEBI:33019"/>
        <dbReference type="ChEBI" id="CHEBI:37565"/>
        <dbReference type="ChEBI" id="CHEBI:58805"/>
        <dbReference type="EC" id="2.7.7.65"/>
    </reaction>
</comment>
<dbReference type="Pfam" id="PF00990">
    <property type="entry name" value="GGDEF"/>
    <property type="match status" value="1"/>
</dbReference>
<name>A0A4R0YYE5_9GAMM</name>
<dbReference type="GO" id="GO:0052621">
    <property type="term" value="F:diguanylate cyclase activity"/>
    <property type="evidence" value="ECO:0007669"/>
    <property type="project" value="UniProtKB-EC"/>
</dbReference>
<evidence type="ECO:0000256" key="4">
    <source>
        <dbReference type="SAM" id="MobiDB-lite"/>
    </source>
</evidence>
<dbReference type="InterPro" id="IPR000160">
    <property type="entry name" value="GGDEF_dom"/>
</dbReference>
<protein>
    <recommendedName>
        <fullName evidence="2">diguanylate cyclase</fullName>
        <ecNumber evidence="2">2.7.7.65</ecNumber>
    </recommendedName>
</protein>
<feature type="transmembrane region" description="Helical" evidence="5">
    <location>
        <begin position="96"/>
        <end position="119"/>
    </location>
</feature>
<evidence type="ECO:0000256" key="5">
    <source>
        <dbReference type="SAM" id="Phobius"/>
    </source>
</evidence>
<feature type="transmembrane region" description="Helical" evidence="5">
    <location>
        <begin position="191"/>
        <end position="211"/>
    </location>
</feature>
<feature type="region of interest" description="Disordered" evidence="4">
    <location>
        <begin position="520"/>
        <end position="542"/>
    </location>
</feature>
<keyword evidence="5" id="KW-0812">Transmembrane</keyword>
<dbReference type="EC" id="2.7.7.65" evidence="2"/>
<feature type="transmembrane region" description="Helical" evidence="5">
    <location>
        <begin position="314"/>
        <end position="334"/>
    </location>
</feature>
<reference evidence="7 8" key="1">
    <citation type="submission" date="2019-02" db="EMBL/GenBank/DDBJ databases">
        <title>Dyella amyloliquefaciens sp. nov., isolated from forest soil.</title>
        <authorList>
            <person name="Gao Z.-H."/>
            <person name="Qiu L.-H."/>
        </authorList>
    </citation>
    <scope>NUCLEOTIDE SEQUENCE [LARGE SCALE GENOMIC DNA]</scope>
    <source>
        <strain evidence="7 8">KACC 12747</strain>
    </source>
</reference>
<feature type="transmembrane region" description="Helical" evidence="5">
    <location>
        <begin position="125"/>
        <end position="146"/>
    </location>
</feature>
<dbReference type="Proteomes" id="UP000291822">
    <property type="component" value="Unassembled WGS sequence"/>
</dbReference>
<dbReference type="GO" id="GO:0043709">
    <property type="term" value="P:cell adhesion involved in single-species biofilm formation"/>
    <property type="evidence" value="ECO:0007669"/>
    <property type="project" value="TreeGrafter"/>
</dbReference>
<dbReference type="InterPro" id="IPR043128">
    <property type="entry name" value="Rev_trsase/Diguanyl_cyclase"/>
</dbReference>
<dbReference type="GO" id="GO:0005886">
    <property type="term" value="C:plasma membrane"/>
    <property type="evidence" value="ECO:0007669"/>
    <property type="project" value="TreeGrafter"/>
</dbReference>
<feature type="transmembrane region" description="Helical" evidence="5">
    <location>
        <begin position="289"/>
        <end position="308"/>
    </location>
</feature>
<dbReference type="Gene3D" id="3.30.70.270">
    <property type="match status" value="1"/>
</dbReference>
<dbReference type="SUPFAM" id="SSF55073">
    <property type="entry name" value="Nucleotide cyclase"/>
    <property type="match status" value="1"/>
</dbReference>
<dbReference type="NCBIfam" id="TIGR00254">
    <property type="entry name" value="GGDEF"/>
    <property type="match status" value="1"/>
</dbReference>
<feature type="compositionally biased region" description="Polar residues" evidence="4">
    <location>
        <begin position="533"/>
        <end position="542"/>
    </location>
</feature>
<comment type="caution">
    <text evidence="7">The sequence shown here is derived from an EMBL/GenBank/DDBJ whole genome shotgun (WGS) entry which is preliminary data.</text>
</comment>
<evidence type="ECO:0000256" key="3">
    <source>
        <dbReference type="ARBA" id="ARBA00034247"/>
    </source>
</evidence>
<proteinExistence type="predicted"/>
<dbReference type="AlphaFoldDB" id="A0A4R0YYE5"/>
<dbReference type="CDD" id="cd01949">
    <property type="entry name" value="GGDEF"/>
    <property type="match status" value="1"/>
</dbReference>
<feature type="transmembrane region" description="Helical" evidence="5">
    <location>
        <begin position="223"/>
        <end position="242"/>
    </location>
</feature>
<evidence type="ECO:0000256" key="2">
    <source>
        <dbReference type="ARBA" id="ARBA00012528"/>
    </source>
</evidence>
<evidence type="ECO:0000256" key="1">
    <source>
        <dbReference type="ARBA" id="ARBA00001946"/>
    </source>
</evidence>
<evidence type="ECO:0000313" key="8">
    <source>
        <dbReference type="Proteomes" id="UP000291822"/>
    </source>
</evidence>
<evidence type="ECO:0000259" key="6">
    <source>
        <dbReference type="PROSITE" id="PS50887"/>
    </source>
</evidence>
<feature type="transmembrane region" description="Helical" evidence="5">
    <location>
        <begin position="254"/>
        <end position="277"/>
    </location>
</feature>
<keyword evidence="8" id="KW-1185">Reference proteome</keyword>
<keyword evidence="5" id="KW-0472">Membrane</keyword>
<dbReference type="FunFam" id="3.30.70.270:FF:000001">
    <property type="entry name" value="Diguanylate cyclase domain protein"/>
    <property type="match status" value="1"/>
</dbReference>